<feature type="domain" description="HTH lysR-type" evidence="5">
    <location>
        <begin position="11"/>
        <end position="68"/>
    </location>
</feature>
<proteinExistence type="inferred from homology"/>
<dbReference type="InterPro" id="IPR036390">
    <property type="entry name" value="WH_DNA-bd_sf"/>
</dbReference>
<dbReference type="PANTHER" id="PTHR30118">
    <property type="entry name" value="HTH-TYPE TRANSCRIPTIONAL REGULATOR LEUO-RELATED"/>
    <property type="match status" value="1"/>
</dbReference>
<comment type="similarity">
    <text evidence="1">Belongs to the LysR transcriptional regulatory family.</text>
</comment>
<dbReference type="PANTHER" id="PTHR30118:SF15">
    <property type="entry name" value="TRANSCRIPTIONAL REGULATORY PROTEIN"/>
    <property type="match status" value="1"/>
</dbReference>
<evidence type="ECO:0000256" key="2">
    <source>
        <dbReference type="ARBA" id="ARBA00023015"/>
    </source>
</evidence>
<dbReference type="InterPro" id="IPR050389">
    <property type="entry name" value="LysR-type_TF"/>
</dbReference>
<dbReference type="InterPro" id="IPR036388">
    <property type="entry name" value="WH-like_DNA-bd_sf"/>
</dbReference>
<dbReference type="SUPFAM" id="SSF46785">
    <property type="entry name" value="Winged helix' DNA-binding domain"/>
    <property type="match status" value="1"/>
</dbReference>
<dbReference type="GO" id="GO:0003677">
    <property type="term" value="F:DNA binding"/>
    <property type="evidence" value="ECO:0007669"/>
    <property type="project" value="UniProtKB-KW"/>
</dbReference>
<evidence type="ECO:0000313" key="7">
    <source>
        <dbReference type="Proteomes" id="UP000179786"/>
    </source>
</evidence>
<reference evidence="6 7" key="1">
    <citation type="submission" date="2016-09" db="EMBL/GenBank/DDBJ databases">
        <title>Pseudoalteromonas amylolytica sp. nov., isolated from the surface seawater.</title>
        <authorList>
            <person name="Wu Y.-H."/>
            <person name="Cheng H."/>
            <person name="Jin X.-B."/>
            <person name="Wang C.-S."/>
            <person name="Xu X.-W."/>
        </authorList>
    </citation>
    <scope>NUCLEOTIDE SEQUENCE [LARGE SCALE GENOMIC DNA]</scope>
    <source>
        <strain evidence="6 7">JW1</strain>
    </source>
</reference>
<organism evidence="6 7">
    <name type="scientific">Pseudoalteromonas amylolytica</name>
    <dbReference type="NCBI Taxonomy" id="1859457"/>
    <lineage>
        <taxon>Bacteria</taxon>
        <taxon>Pseudomonadati</taxon>
        <taxon>Pseudomonadota</taxon>
        <taxon>Gammaproteobacteria</taxon>
        <taxon>Alteromonadales</taxon>
        <taxon>Pseudoalteromonadaceae</taxon>
        <taxon>Pseudoalteromonas</taxon>
    </lineage>
</organism>
<gene>
    <name evidence="6" type="ORF">BET10_14315</name>
</gene>
<accession>A0A1S1MU00</accession>
<dbReference type="Pfam" id="PF03466">
    <property type="entry name" value="LysR_substrate"/>
    <property type="match status" value="1"/>
</dbReference>
<evidence type="ECO:0000259" key="5">
    <source>
        <dbReference type="PROSITE" id="PS50931"/>
    </source>
</evidence>
<dbReference type="AlphaFoldDB" id="A0A1S1MU00"/>
<name>A0A1S1MU00_9GAMM</name>
<dbReference type="EMBL" id="MKJU01000027">
    <property type="protein sequence ID" value="OHU89960.1"/>
    <property type="molecule type" value="Genomic_DNA"/>
</dbReference>
<comment type="caution">
    <text evidence="6">The sequence shown here is derived from an EMBL/GenBank/DDBJ whole genome shotgun (WGS) entry which is preliminary data.</text>
</comment>
<evidence type="ECO:0000256" key="4">
    <source>
        <dbReference type="ARBA" id="ARBA00023163"/>
    </source>
</evidence>
<protein>
    <submittedName>
        <fullName evidence="6">LysR family transcriptional regulator</fullName>
    </submittedName>
</protein>
<keyword evidence="3" id="KW-0238">DNA-binding</keyword>
<dbReference type="Gene3D" id="1.10.10.10">
    <property type="entry name" value="Winged helix-like DNA-binding domain superfamily/Winged helix DNA-binding domain"/>
    <property type="match status" value="1"/>
</dbReference>
<dbReference type="Proteomes" id="UP000179786">
    <property type="component" value="Unassembled WGS sequence"/>
</dbReference>
<keyword evidence="7" id="KW-1185">Reference proteome</keyword>
<sequence length="306" mass="35036">MHGEHSVLPNIDLNLLKLFASLYQSGSVSKTAQELNLSQSACSHALTRLRQRLDDDLFIRIENEMVPTVFAQQIAQSVLPALQLLSNGLTSSEPFNANHSTTFTIATTDYTAWCLKPLVNHFSAQYPQINLRFVSLEQRIPQEALKNGTLDFACGFSHQQERSESVVDHLWFEDQYVTAVSKQHPIAQYQQLTLEHFLLYQHILIAPWNETKGIVDIMLAKMKKTRTIAVTVPHVLIAPHYLTQSPYLLTLPKTYAQQIAQPLELTLLAPPLNIPSYKIKLYLHKTRQNDPRLTWFIDQFKRFFAL</sequence>
<evidence type="ECO:0000313" key="6">
    <source>
        <dbReference type="EMBL" id="OHU89960.1"/>
    </source>
</evidence>
<dbReference type="PROSITE" id="PS50931">
    <property type="entry name" value="HTH_LYSR"/>
    <property type="match status" value="1"/>
</dbReference>
<dbReference type="PRINTS" id="PR00039">
    <property type="entry name" value="HTHLYSR"/>
</dbReference>
<keyword evidence="4" id="KW-0804">Transcription</keyword>
<keyword evidence="2" id="KW-0805">Transcription regulation</keyword>
<dbReference type="Gene3D" id="3.40.190.10">
    <property type="entry name" value="Periplasmic binding protein-like II"/>
    <property type="match status" value="2"/>
</dbReference>
<dbReference type="InterPro" id="IPR000847">
    <property type="entry name" value="LysR_HTH_N"/>
</dbReference>
<dbReference type="STRING" id="1859457.BET10_14315"/>
<dbReference type="InterPro" id="IPR005119">
    <property type="entry name" value="LysR_subst-bd"/>
</dbReference>
<evidence type="ECO:0000256" key="3">
    <source>
        <dbReference type="ARBA" id="ARBA00023125"/>
    </source>
</evidence>
<dbReference type="Pfam" id="PF00126">
    <property type="entry name" value="HTH_1"/>
    <property type="match status" value="1"/>
</dbReference>
<dbReference type="GO" id="GO:0003700">
    <property type="term" value="F:DNA-binding transcription factor activity"/>
    <property type="evidence" value="ECO:0007669"/>
    <property type="project" value="InterPro"/>
</dbReference>
<evidence type="ECO:0000256" key="1">
    <source>
        <dbReference type="ARBA" id="ARBA00009437"/>
    </source>
</evidence>
<dbReference type="SUPFAM" id="SSF53850">
    <property type="entry name" value="Periplasmic binding protein-like II"/>
    <property type="match status" value="1"/>
</dbReference>
<dbReference type="OrthoDB" id="6621790at2"/>